<dbReference type="CDD" id="cd10973">
    <property type="entry name" value="CE4_DAC_u4_5s"/>
    <property type="match status" value="1"/>
</dbReference>
<gene>
    <name evidence="4" type="ORF">SAMN06269117_101106</name>
</gene>
<reference evidence="4 5" key="1">
    <citation type="submission" date="2017-05" db="EMBL/GenBank/DDBJ databases">
        <authorList>
            <person name="Varghese N."/>
            <person name="Submissions S."/>
        </authorList>
    </citation>
    <scope>NUCLEOTIDE SEQUENCE [LARGE SCALE GENOMIC DNA]</scope>
    <source>
        <strain evidence="4 5">DSM 16304</strain>
    </source>
</reference>
<evidence type="ECO:0000256" key="1">
    <source>
        <dbReference type="ARBA" id="ARBA00004613"/>
    </source>
</evidence>
<accession>A0A521AG81</accession>
<keyword evidence="2" id="KW-0732">Signal</keyword>
<dbReference type="InterPro" id="IPR011330">
    <property type="entry name" value="Glyco_hydro/deAcase_b/a-brl"/>
</dbReference>
<protein>
    <submittedName>
        <fullName evidence="4">Polysaccharide deacetylase</fullName>
    </submittedName>
</protein>
<dbReference type="PANTHER" id="PTHR34216:SF3">
    <property type="entry name" value="POLY-BETA-1,6-N-ACETYL-D-GLUCOSAMINE N-DEACETYLASE"/>
    <property type="match status" value="1"/>
</dbReference>
<dbReference type="Proteomes" id="UP000317315">
    <property type="component" value="Unassembled WGS sequence"/>
</dbReference>
<keyword evidence="5" id="KW-1185">Reference proteome</keyword>
<dbReference type="Pfam" id="PF01522">
    <property type="entry name" value="Polysacc_deac_1"/>
    <property type="match status" value="1"/>
</dbReference>
<evidence type="ECO:0000259" key="3">
    <source>
        <dbReference type="PROSITE" id="PS51677"/>
    </source>
</evidence>
<name>A0A521AG81_9BACT</name>
<dbReference type="AlphaFoldDB" id="A0A521AG81"/>
<dbReference type="PROSITE" id="PS51677">
    <property type="entry name" value="NODB"/>
    <property type="match status" value="1"/>
</dbReference>
<dbReference type="InterPro" id="IPR002509">
    <property type="entry name" value="NODB_dom"/>
</dbReference>
<dbReference type="SUPFAM" id="SSF88713">
    <property type="entry name" value="Glycoside hydrolase/deacetylase"/>
    <property type="match status" value="1"/>
</dbReference>
<dbReference type="GO" id="GO:0005576">
    <property type="term" value="C:extracellular region"/>
    <property type="evidence" value="ECO:0007669"/>
    <property type="project" value="UniProtKB-SubCell"/>
</dbReference>
<proteinExistence type="predicted"/>
<feature type="domain" description="NodB homology" evidence="3">
    <location>
        <begin position="75"/>
        <end position="276"/>
    </location>
</feature>
<dbReference type="EMBL" id="FXTM01000001">
    <property type="protein sequence ID" value="SMO33811.1"/>
    <property type="molecule type" value="Genomic_DNA"/>
</dbReference>
<evidence type="ECO:0000313" key="4">
    <source>
        <dbReference type="EMBL" id="SMO33811.1"/>
    </source>
</evidence>
<dbReference type="InterPro" id="IPR051398">
    <property type="entry name" value="Polysacch_Deacetylase"/>
</dbReference>
<evidence type="ECO:0000256" key="2">
    <source>
        <dbReference type="ARBA" id="ARBA00022729"/>
    </source>
</evidence>
<organism evidence="4 5">
    <name type="scientific">Balnearium lithotrophicum</name>
    <dbReference type="NCBI Taxonomy" id="223788"/>
    <lineage>
        <taxon>Bacteria</taxon>
        <taxon>Pseudomonadati</taxon>
        <taxon>Aquificota</taxon>
        <taxon>Aquificia</taxon>
        <taxon>Desulfurobacteriales</taxon>
        <taxon>Desulfurobacteriaceae</taxon>
        <taxon>Balnearium</taxon>
    </lineage>
</organism>
<sequence length="345" mass="40461">MIALSLLQVAYSFQNNGYATVFIFHRFGDKRYPSTSVSLEDFKREMEYLKKNGYRVVSLRELYREVHSGKGIPPKTVVITIDDGYKTTLKAFKILKDLGFPFTVFLYMEAVGSYPDFLTLSDLKEMEKSGLVDFENHLYSHLDLGKLRIKLTEEEFLKVLKKEKSLSERKFFRIFKRKPEFLAFPYGNYDKLSVKFFESAGYKLLMTQDRGAYNGKSYLVPRMAIVGSQSGFKNFLEDLKIEPLPVVKHYPDYGLVERNSFKPIFWIEEAENYKNCWIYGTKNGWVKAEKKGSMIISKRKIYIKRYATRIGIRCWNRKTNRKAEYFFLVLKGDIAPKETKTESHQ</sequence>
<evidence type="ECO:0000313" key="5">
    <source>
        <dbReference type="Proteomes" id="UP000317315"/>
    </source>
</evidence>
<dbReference type="GO" id="GO:0005975">
    <property type="term" value="P:carbohydrate metabolic process"/>
    <property type="evidence" value="ECO:0007669"/>
    <property type="project" value="InterPro"/>
</dbReference>
<dbReference type="PANTHER" id="PTHR34216">
    <property type="match status" value="1"/>
</dbReference>
<dbReference type="Gene3D" id="3.20.20.370">
    <property type="entry name" value="Glycoside hydrolase/deacetylase"/>
    <property type="match status" value="1"/>
</dbReference>
<comment type="subcellular location">
    <subcellularLocation>
        <location evidence="1">Secreted</location>
    </subcellularLocation>
</comment>
<dbReference type="GO" id="GO:0016810">
    <property type="term" value="F:hydrolase activity, acting on carbon-nitrogen (but not peptide) bonds"/>
    <property type="evidence" value="ECO:0007669"/>
    <property type="project" value="InterPro"/>
</dbReference>